<dbReference type="PANTHER" id="PTHR24193:SF121">
    <property type="entry name" value="ADA2A-CONTAINING COMPLEX COMPONENT 3, ISOFORM D"/>
    <property type="match status" value="1"/>
</dbReference>
<dbReference type="PROSITE" id="PS51525">
    <property type="entry name" value="NET"/>
    <property type="match status" value="1"/>
</dbReference>
<dbReference type="Gene3D" id="3.30.710.10">
    <property type="entry name" value="Potassium Channel Kv1.1, Chain A"/>
    <property type="match status" value="1"/>
</dbReference>
<dbReference type="SMART" id="SM00248">
    <property type="entry name" value="ANK"/>
    <property type="match status" value="5"/>
</dbReference>
<feature type="region of interest" description="Disordered" evidence="6">
    <location>
        <begin position="408"/>
        <end position="493"/>
    </location>
</feature>
<feature type="repeat" description="ANK" evidence="4">
    <location>
        <begin position="100"/>
        <end position="133"/>
    </location>
</feature>
<feature type="region of interest" description="Disordered" evidence="6">
    <location>
        <begin position="734"/>
        <end position="888"/>
    </location>
</feature>
<keyword evidence="1" id="KW-0677">Repeat</keyword>
<keyword evidence="11" id="KW-1185">Reference proteome</keyword>
<feature type="compositionally biased region" description="Low complexity" evidence="6">
    <location>
        <begin position="644"/>
        <end position="662"/>
    </location>
</feature>
<dbReference type="Proteomes" id="UP000007797">
    <property type="component" value="Unassembled WGS sequence"/>
</dbReference>
<evidence type="ECO:0000259" key="8">
    <source>
        <dbReference type="PROSITE" id="PS50097"/>
    </source>
</evidence>
<dbReference type="SMART" id="SM00225">
    <property type="entry name" value="BTB"/>
    <property type="match status" value="1"/>
</dbReference>
<dbReference type="InterPro" id="IPR036770">
    <property type="entry name" value="Ankyrin_rpt-contain_sf"/>
</dbReference>
<dbReference type="OMA" id="ECYQVRE"/>
<feature type="domain" description="NET" evidence="9">
    <location>
        <begin position="663"/>
        <end position="742"/>
    </location>
</feature>
<name>F4QCV7_CACFS</name>
<dbReference type="Pfam" id="PF17035">
    <property type="entry name" value="BET"/>
    <property type="match status" value="1"/>
</dbReference>
<dbReference type="InterPro" id="IPR001487">
    <property type="entry name" value="Bromodomain"/>
</dbReference>
<dbReference type="PROSITE" id="PS50014">
    <property type="entry name" value="BROMODOMAIN_2"/>
    <property type="match status" value="1"/>
</dbReference>
<evidence type="ECO:0000256" key="3">
    <source>
        <dbReference type="ARBA" id="ARBA00023117"/>
    </source>
</evidence>
<dbReference type="PROSITE" id="PS00633">
    <property type="entry name" value="BROMODOMAIN_1"/>
    <property type="match status" value="1"/>
</dbReference>
<dbReference type="InterPro" id="IPR011989">
    <property type="entry name" value="ARM-like"/>
</dbReference>
<dbReference type="SUPFAM" id="SSF47370">
    <property type="entry name" value="Bromodomain"/>
    <property type="match status" value="1"/>
</dbReference>
<dbReference type="PRINTS" id="PR00503">
    <property type="entry name" value="BROMODOMAIN"/>
</dbReference>
<reference evidence="11" key="1">
    <citation type="journal article" date="2011" name="Genome Res.">
        <title>Phylogeny-wide analysis of social amoeba genomes highlights ancient origins for complex intercellular communication.</title>
        <authorList>
            <person name="Heidel A.J."/>
            <person name="Lawal H.M."/>
            <person name="Felder M."/>
            <person name="Schilde C."/>
            <person name="Helps N.R."/>
            <person name="Tunggal B."/>
            <person name="Rivero F."/>
            <person name="John U."/>
            <person name="Schleicher M."/>
            <person name="Eichinger L."/>
            <person name="Platzer M."/>
            <person name="Noegel A.A."/>
            <person name="Schaap P."/>
            <person name="Gloeckner G."/>
        </authorList>
    </citation>
    <scope>NUCLEOTIDE SEQUENCE [LARGE SCALE GENOMIC DNA]</scope>
    <source>
        <strain evidence="11">SH3</strain>
    </source>
</reference>
<feature type="compositionally biased region" description="Low complexity" evidence="6">
    <location>
        <begin position="861"/>
        <end position="880"/>
    </location>
</feature>
<evidence type="ECO:0000256" key="4">
    <source>
        <dbReference type="PROSITE-ProRule" id="PRU00023"/>
    </source>
</evidence>
<feature type="region of interest" description="Disordered" evidence="6">
    <location>
        <begin position="2025"/>
        <end position="2116"/>
    </location>
</feature>
<dbReference type="Gene3D" id="1.20.920.10">
    <property type="entry name" value="Bromodomain-like"/>
    <property type="match status" value="1"/>
</dbReference>
<evidence type="ECO:0000313" key="11">
    <source>
        <dbReference type="Proteomes" id="UP000007797"/>
    </source>
</evidence>
<feature type="compositionally biased region" description="Acidic residues" evidence="6">
    <location>
        <begin position="780"/>
        <end position="791"/>
    </location>
</feature>
<dbReference type="SUPFAM" id="SSF48371">
    <property type="entry name" value="ARM repeat"/>
    <property type="match status" value="1"/>
</dbReference>
<feature type="region of interest" description="Disordered" evidence="6">
    <location>
        <begin position="623"/>
        <end position="665"/>
    </location>
</feature>
<dbReference type="GO" id="GO:0045944">
    <property type="term" value="P:positive regulation of transcription by RNA polymerase II"/>
    <property type="evidence" value="ECO:0007669"/>
    <property type="project" value="TreeGrafter"/>
</dbReference>
<dbReference type="InterPro" id="IPR016024">
    <property type="entry name" value="ARM-type_fold"/>
</dbReference>
<feature type="compositionally biased region" description="Basic residues" evidence="6">
    <location>
        <begin position="734"/>
        <end position="745"/>
    </location>
</feature>
<feature type="repeat" description="ANK" evidence="4">
    <location>
        <begin position="67"/>
        <end position="99"/>
    </location>
</feature>
<accession>F4QCV7</accession>
<proteinExistence type="predicted"/>
<evidence type="ECO:0000256" key="6">
    <source>
        <dbReference type="SAM" id="MobiDB-lite"/>
    </source>
</evidence>
<feature type="repeat" description="ANK" evidence="4">
    <location>
        <begin position="134"/>
        <end position="166"/>
    </location>
</feature>
<dbReference type="SMART" id="SM00297">
    <property type="entry name" value="BROMO"/>
    <property type="match status" value="1"/>
</dbReference>
<dbReference type="SUPFAM" id="SSF48403">
    <property type="entry name" value="Ankyrin repeat"/>
    <property type="match status" value="1"/>
</dbReference>
<dbReference type="STRING" id="1054147.F4QCV7"/>
<dbReference type="GeneID" id="14865999"/>
<dbReference type="Pfam" id="PF00023">
    <property type="entry name" value="Ank"/>
    <property type="match status" value="2"/>
</dbReference>
<dbReference type="InterPro" id="IPR002110">
    <property type="entry name" value="Ankyrin_rpt"/>
</dbReference>
<dbReference type="Gene3D" id="1.25.10.10">
    <property type="entry name" value="Leucine-rich Repeat Variant"/>
    <property type="match status" value="1"/>
</dbReference>
<dbReference type="GO" id="GO:0005634">
    <property type="term" value="C:nucleus"/>
    <property type="evidence" value="ECO:0007669"/>
    <property type="project" value="TreeGrafter"/>
</dbReference>
<dbReference type="PROSITE" id="PS50088">
    <property type="entry name" value="ANK_REPEAT"/>
    <property type="match status" value="4"/>
</dbReference>
<dbReference type="GO" id="GO:0000976">
    <property type="term" value="F:transcription cis-regulatory region binding"/>
    <property type="evidence" value="ECO:0007669"/>
    <property type="project" value="TreeGrafter"/>
</dbReference>
<feature type="compositionally biased region" description="Acidic residues" evidence="6">
    <location>
        <begin position="838"/>
        <end position="854"/>
    </location>
</feature>
<dbReference type="InterPro" id="IPR000210">
    <property type="entry name" value="BTB/POZ_dom"/>
</dbReference>
<sequence length="2116" mass="242374">MEGQTIHLCAESGDQAGVVKWISSGADVNQPDSSNRSPLHYAAISGHTSIVALLLSSGSSVNCQTNRGATPLHYSARSGNVECLSLLLENGGDVNCRDSSGNTPLHAAINCHEVKAALALVQNYGSDVNIQNKEDQSPLFLACQMGYKDVIIQLLEKGAKTNVRDKSGNTCLSVLSFIEIEKKEELEELIYNGKSTSLENDIGSLMYVVKKATTTETNGNNTADQMDTSLEDENTNIGIYSDITLIVEGHSIPAHRSILASRCPHFKSLLKKSNSSEIEITDVKFNLFILLLEWIYKDKLKEIIKPDQIDLSSAFSLLVLAERYQIKALVGVCEKFLIHNLTTTTIVSVWPELKKTSNQLKQSCPELMRSCAQFIIKNWNVLSVSKMGDLMNKVDFVNLINILPIKPFDPNEPIVPQQPTSTTTTKPSKSSSSGNSNAPATTAAATTTTTTRQSRASTGGSSSKSSATPKKSHSTSSSSSSSTTSSESTPTTDIMDKKNLELCNGIYTQIYKRKNAEVFHYPVDPVADGVPTYLDIIKNPMDLGTMKTKLDNGSYKTIKEFAADMRLMFINALTFNLDGTPIWKLAKSLLQNFNTKFGQTFPFEPIPEIPIIAPSIIVGTNNNNINNNNNNNPPETPEKKRKSTPAPSTTATTTNVPTPTTTEIKPENIKKKYTDDDRRILMEKINDLNEAQLQNILDIIEPKAIKQNDEGVEIDIIFEKEEVGVYIYRKMVTKKPTKAVSKKKPAAAASTTRGRKKIQQDQSSSEDEMSVDEKNNSSSEGEEESNSESEQESSSSSEDEKKKKKTTPTKPKAKPSPSKKKKPAAASSKKKVIQQQEESSEEEESEEESSSSEEELPKPKPSSQPKKQSSHQQSNKNQKQFQIKNLKPERLNDTTYISSTLPSNKLIKRLMKIDKYLYQQPILKNNEYDIISKSLLTNSLLETKDSEVKLVLASCLAEIIRLDSEILAQTSSTASLKVYQIFKDELFGLYDLDESLFPQYYHLVERLESIKIFSGLDQVEPDSVPPFILKMLNDLVAKDGLATSLVPLFENIIISTLESIKKVPSEIWDRLTEFLLEGEKRIVDRTTGSKDASELPPRILLARSILSTKSFKDPYRYYLRSFHSNDLAPKSKLLPRRNEILYSVFKLNPNLISVYDFSQDIHNEDPSLRKHCVMVLSKLFTSSLEFEDQYSDIFIKFIKRFEDADPKIRILLLDFSQIYSIDSTYGDVILDFITKRLSDTVHEIRSMSIFSLTKYMIRKPQLVSIKIMEKVYDRLRDKETNVRKDAITKLATVFQILRTENGDPSKWDAHLKSCFGSIPTKLVSCFGMYEVDKFFTEVSIDTILLGDPHGQKNNVQDRTYRFLELYGYLDNKSKEHLFQFFEKKSTLQREFTFLYNTVDEKPKGGKKATAQDEEKHQKDIEKAFTYLYNQLPKFQNENPKHLLKSLFDHKKEFKWLKVICDENTTYQEQHNIKVDISNKKSTSKKVTDQRFYECIKYLVFYLSFGIIGKEHLAYIFDYVRQDITSKPTDHFDIKTYSKDIKSLPEPIELLVKLSSIFPSLFRGYEEELISFLYYPKAITNEFLLILYNTIDSNQFRPSKSILKKLQEILRNLCEIGSPKIVKMSFRLLDRITLNKEQLKTILKEMGEEMVTQLQEQSPKNVISSLVTLGLIARFHHSILDQQECYEFMEILVYKQIMNGTCKLDVNTKALGKLDYAYSKDALLRIHGIYYLGNYLVGLPSEQIKRKVFELTTFLFDIIYRPDKLKKLSSMEQYHIQLSVNFEIIRMLRYKHFIMCFQPVHFIAFCNVASIRTEIKNDHLQHRFFSKLEKAIKLNRLQIKFMAAFGMTANQPASITTSIKRQVSSIIKMKRMAISRTNVELKGEILPEHSFPYFIYLISHRPTVEKEYPNFEETSKFFKYYTNMMIEEKDNYSILMNYLDFISQSMDQMDPYSKDTRRVAKHGLQILAQEYKDKKWKTQKFSSLMILPVEYFRFSKDIDFEDYDKDTSDKLPNNYVVTTGKGADRLHESPVYIQQQKNKLEKEKKEKEKEKEKENDPDQDMDKSKEEEEEVEKKRKSTDDEIEEEVEEEEEEENEEEKEEKEEEEKEIKKQKTKKIN</sequence>
<dbReference type="KEGG" id="dfa:DFA_12255"/>
<evidence type="ECO:0000256" key="1">
    <source>
        <dbReference type="ARBA" id="ARBA00022737"/>
    </source>
</evidence>
<dbReference type="SUPFAM" id="SSF54695">
    <property type="entry name" value="POZ domain"/>
    <property type="match status" value="1"/>
</dbReference>
<gene>
    <name evidence="10" type="ORF">DFA_12255</name>
</gene>
<organism evidence="10 11">
    <name type="scientific">Cavenderia fasciculata</name>
    <name type="common">Slime mold</name>
    <name type="synonym">Dictyostelium fasciculatum</name>
    <dbReference type="NCBI Taxonomy" id="261658"/>
    <lineage>
        <taxon>Eukaryota</taxon>
        <taxon>Amoebozoa</taxon>
        <taxon>Evosea</taxon>
        <taxon>Eumycetozoa</taxon>
        <taxon>Dictyostelia</taxon>
        <taxon>Acytosteliales</taxon>
        <taxon>Cavenderiaceae</taxon>
        <taxon>Cavenderia</taxon>
    </lineage>
</organism>
<feature type="domain" description="Bromo" evidence="7">
    <location>
        <begin position="511"/>
        <end position="583"/>
    </location>
</feature>
<feature type="repeat" description="ANK" evidence="4">
    <location>
        <begin position="34"/>
        <end position="66"/>
    </location>
</feature>
<dbReference type="Pfam" id="PF12796">
    <property type="entry name" value="Ank_2"/>
    <property type="match status" value="1"/>
</dbReference>
<dbReference type="InterPro" id="IPR050663">
    <property type="entry name" value="Ankyrin-SOCS_Box"/>
</dbReference>
<feature type="domain" description="BTB" evidence="8">
    <location>
        <begin position="241"/>
        <end position="300"/>
    </location>
</feature>
<dbReference type="InterPro" id="IPR027353">
    <property type="entry name" value="NET_dom"/>
</dbReference>
<dbReference type="RefSeq" id="XP_004353890.1">
    <property type="nucleotide sequence ID" value="XM_004353838.1"/>
</dbReference>
<dbReference type="InterPro" id="IPR011333">
    <property type="entry name" value="SKP1/BTB/POZ_sf"/>
</dbReference>
<dbReference type="Pfam" id="PF00439">
    <property type="entry name" value="Bromodomain"/>
    <property type="match status" value="1"/>
</dbReference>
<protein>
    <submittedName>
        <fullName evidence="10">Ankyrin repeat-containing protein</fullName>
    </submittedName>
</protein>
<dbReference type="PROSITE" id="PS50297">
    <property type="entry name" value="ANK_REP_REGION"/>
    <property type="match status" value="4"/>
</dbReference>
<dbReference type="InterPro" id="IPR018359">
    <property type="entry name" value="Bromodomain_CS"/>
</dbReference>
<feature type="compositionally biased region" description="Low complexity" evidence="6">
    <location>
        <begin position="623"/>
        <end position="632"/>
    </location>
</feature>
<evidence type="ECO:0000256" key="2">
    <source>
        <dbReference type="ARBA" id="ARBA00023043"/>
    </source>
</evidence>
<feature type="compositionally biased region" description="Low complexity" evidence="6">
    <location>
        <begin position="419"/>
        <end position="492"/>
    </location>
</feature>
<keyword evidence="3 5" id="KW-0103">Bromodomain</keyword>
<evidence type="ECO:0000256" key="5">
    <source>
        <dbReference type="PROSITE-ProRule" id="PRU00035"/>
    </source>
</evidence>
<dbReference type="Gene3D" id="1.25.40.20">
    <property type="entry name" value="Ankyrin repeat-containing domain"/>
    <property type="match status" value="1"/>
</dbReference>
<dbReference type="PROSITE" id="PS50097">
    <property type="entry name" value="BTB"/>
    <property type="match status" value="1"/>
</dbReference>
<evidence type="ECO:0000259" key="7">
    <source>
        <dbReference type="PROSITE" id="PS50014"/>
    </source>
</evidence>
<dbReference type="InterPro" id="IPR036427">
    <property type="entry name" value="Bromodomain-like_sf"/>
</dbReference>
<keyword evidence="2 4" id="KW-0040">ANK repeat</keyword>
<evidence type="ECO:0000259" key="9">
    <source>
        <dbReference type="PROSITE" id="PS51525"/>
    </source>
</evidence>
<dbReference type="PANTHER" id="PTHR24193">
    <property type="entry name" value="ANKYRIN REPEAT PROTEIN"/>
    <property type="match status" value="1"/>
</dbReference>
<dbReference type="EMBL" id="GL883029">
    <property type="protein sequence ID" value="EGG14481.1"/>
    <property type="molecule type" value="Genomic_DNA"/>
</dbReference>
<feature type="compositionally biased region" description="Acidic residues" evidence="6">
    <location>
        <begin position="2079"/>
        <end position="2104"/>
    </location>
</feature>
<dbReference type="OrthoDB" id="200660at2759"/>
<feature type="compositionally biased region" description="Basic and acidic residues" evidence="6">
    <location>
        <begin position="2037"/>
        <end position="2078"/>
    </location>
</feature>
<feature type="compositionally biased region" description="Basic residues" evidence="6">
    <location>
        <begin position="802"/>
        <end position="832"/>
    </location>
</feature>
<dbReference type="Pfam" id="PF00651">
    <property type="entry name" value="BTB"/>
    <property type="match status" value="1"/>
</dbReference>
<evidence type="ECO:0000313" key="10">
    <source>
        <dbReference type="EMBL" id="EGG14481.1"/>
    </source>
</evidence>
<dbReference type="Pfam" id="PF20168">
    <property type="entry name" value="PDS5"/>
    <property type="match status" value="1"/>
</dbReference>